<dbReference type="SUPFAM" id="SSF53649">
    <property type="entry name" value="Alkaline phosphatase-like"/>
    <property type="match status" value="1"/>
</dbReference>
<comment type="caution">
    <text evidence="16">The sequence shown here is derived from an EMBL/GenBank/DDBJ whole genome shotgun (WGS) entry which is preliminary data.</text>
</comment>
<dbReference type="PIRSF" id="PIRSF001492">
    <property type="entry name" value="IPGAM"/>
    <property type="match status" value="1"/>
</dbReference>
<dbReference type="PANTHER" id="PTHR31637:SF0">
    <property type="entry name" value="2,3-BISPHOSPHOGLYCERATE-INDEPENDENT PHOSPHOGLYCERATE MUTASE"/>
    <property type="match status" value="1"/>
</dbReference>
<feature type="binding site" evidence="9 13">
    <location>
        <position position="406"/>
    </location>
    <ligand>
        <name>Mn(2+)</name>
        <dbReference type="ChEBI" id="CHEBI:29035"/>
        <label>1</label>
    </ligand>
</feature>
<comment type="cofactor">
    <cofactor evidence="9">
        <name>Mn(2+)</name>
        <dbReference type="ChEBI" id="CHEBI:29035"/>
    </cofactor>
    <text evidence="9">Binds 2 manganese ions per subunit.</text>
</comment>
<comment type="function">
    <text evidence="2 9">Catalyzes the interconversion of 2-phosphoglycerate and 3-phosphoglycerate.</text>
</comment>
<feature type="binding site" evidence="9 13">
    <location>
        <position position="13"/>
    </location>
    <ligand>
        <name>Mn(2+)</name>
        <dbReference type="ChEBI" id="CHEBI:29035"/>
        <label>2</label>
    </ligand>
</feature>
<evidence type="ECO:0000259" key="14">
    <source>
        <dbReference type="Pfam" id="PF01676"/>
    </source>
</evidence>
<dbReference type="InterPro" id="IPR036646">
    <property type="entry name" value="PGAM_B_sf"/>
</dbReference>
<comment type="catalytic activity">
    <reaction evidence="1 9">
        <text>(2R)-2-phosphoglycerate = (2R)-3-phosphoglycerate</text>
        <dbReference type="Rhea" id="RHEA:15901"/>
        <dbReference type="ChEBI" id="CHEBI:58272"/>
        <dbReference type="ChEBI" id="CHEBI:58289"/>
        <dbReference type="EC" id="5.4.2.12"/>
    </reaction>
</comment>
<feature type="binding site" evidence="9 12">
    <location>
        <position position="124"/>
    </location>
    <ligand>
        <name>substrate</name>
    </ligand>
</feature>
<evidence type="ECO:0000256" key="8">
    <source>
        <dbReference type="ARBA" id="ARBA00023235"/>
    </source>
</evidence>
<evidence type="ECO:0000256" key="1">
    <source>
        <dbReference type="ARBA" id="ARBA00000370"/>
    </source>
</evidence>
<feature type="binding site" evidence="9 12">
    <location>
        <begin position="154"/>
        <end position="155"/>
    </location>
    <ligand>
        <name>substrate</name>
    </ligand>
</feature>
<dbReference type="EMBL" id="LCAV01000032">
    <property type="protein sequence ID" value="KKR97391.1"/>
    <property type="molecule type" value="Genomic_DNA"/>
</dbReference>
<keyword evidence="8 9" id="KW-0413">Isomerase</keyword>
<keyword evidence="6 9" id="KW-0324">Glycolysis</keyword>
<protein>
    <recommendedName>
        <fullName evidence="9 10">2,3-bisphosphoglycerate-independent phosphoglycerate mutase</fullName>
        <shortName evidence="9">BPG-independent PGAM</shortName>
        <shortName evidence="9">Phosphoglyceromutase</shortName>
        <shortName evidence="9">iPGM</shortName>
        <ecNumber evidence="9 10">5.4.2.12</ecNumber>
    </recommendedName>
</protein>
<evidence type="ECO:0000256" key="9">
    <source>
        <dbReference type="HAMAP-Rule" id="MF_01038"/>
    </source>
</evidence>
<evidence type="ECO:0000256" key="11">
    <source>
        <dbReference type="PIRSR" id="PIRSR001492-1"/>
    </source>
</evidence>
<name>A0A0G0VCL4_9BACT</name>
<feature type="binding site" evidence="9 13">
    <location>
        <position position="443"/>
    </location>
    <ligand>
        <name>Mn(2+)</name>
        <dbReference type="ChEBI" id="CHEBI:29035"/>
        <label>2</label>
    </ligand>
</feature>
<evidence type="ECO:0000256" key="4">
    <source>
        <dbReference type="ARBA" id="ARBA00008819"/>
    </source>
</evidence>
<gene>
    <name evidence="9" type="primary">gpmI</name>
    <name evidence="16" type="ORF">UU49_C0032G0004</name>
</gene>
<evidence type="ECO:0000256" key="2">
    <source>
        <dbReference type="ARBA" id="ARBA00002315"/>
    </source>
</evidence>
<dbReference type="Gene3D" id="3.40.1450.10">
    <property type="entry name" value="BPG-independent phosphoglycerate mutase, domain B"/>
    <property type="match status" value="1"/>
</dbReference>
<dbReference type="STRING" id="1619048.UU49_C0032G0004"/>
<feature type="binding site" evidence="9 12">
    <location>
        <position position="186"/>
    </location>
    <ligand>
        <name>substrate</name>
    </ligand>
</feature>
<feature type="binding site" evidence="9 13">
    <location>
        <position position="444"/>
    </location>
    <ligand>
        <name>Mn(2+)</name>
        <dbReference type="ChEBI" id="CHEBI:29035"/>
        <label>2</label>
    </ligand>
</feature>
<dbReference type="PANTHER" id="PTHR31637">
    <property type="entry name" value="2,3-BISPHOSPHOGLYCERATE-INDEPENDENT PHOSPHOGLYCERATE MUTASE"/>
    <property type="match status" value="1"/>
</dbReference>
<dbReference type="NCBIfam" id="TIGR01307">
    <property type="entry name" value="pgm_bpd_ind"/>
    <property type="match status" value="1"/>
</dbReference>
<dbReference type="CDD" id="cd16010">
    <property type="entry name" value="iPGM"/>
    <property type="match status" value="1"/>
</dbReference>
<evidence type="ECO:0000256" key="7">
    <source>
        <dbReference type="ARBA" id="ARBA00023211"/>
    </source>
</evidence>
<evidence type="ECO:0000313" key="17">
    <source>
        <dbReference type="Proteomes" id="UP000034108"/>
    </source>
</evidence>
<dbReference type="HAMAP" id="MF_01038">
    <property type="entry name" value="GpmI"/>
    <property type="match status" value="1"/>
</dbReference>
<feature type="binding site" evidence="9 13">
    <location>
        <position position="462"/>
    </location>
    <ligand>
        <name>Mn(2+)</name>
        <dbReference type="ChEBI" id="CHEBI:29035"/>
        <label>1</label>
    </ligand>
</feature>
<dbReference type="AlphaFoldDB" id="A0A0G0VCL4"/>
<dbReference type="Pfam" id="PF01676">
    <property type="entry name" value="Metalloenzyme"/>
    <property type="match status" value="1"/>
</dbReference>
<feature type="binding site" evidence="9 13">
    <location>
        <position position="63"/>
    </location>
    <ligand>
        <name>Mn(2+)</name>
        <dbReference type="ChEBI" id="CHEBI:29035"/>
        <label>2</label>
    </ligand>
</feature>
<dbReference type="GO" id="GO:0030145">
    <property type="term" value="F:manganese ion binding"/>
    <property type="evidence" value="ECO:0007669"/>
    <property type="project" value="UniProtKB-UniRule"/>
</dbReference>
<dbReference type="FunFam" id="3.40.1450.10:FF:000002">
    <property type="entry name" value="2,3-bisphosphoglycerate-independent phosphoglycerate mutase"/>
    <property type="match status" value="1"/>
</dbReference>
<dbReference type="EC" id="5.4.2.12" evidence="9 10"/>
<evidence type="ECO:0000256" key="3">
    <source>
        <dbReference type="ARBA" id="ARBA00004798"/>
    </source>
</evidence>
<dbReference type="Proteomes" id="UP000034108">
    <property type="component" value="Unassembled WGS sequence"/>
</dbReference>
<feature type="domain" description="Metalloenzyme" evidence="14">
    <location>
        <begin position="5"/>
        <end position="514"/>
    </location>
</feature>
<keyword evidence="7 9" id="KW-0464">Manganese</keyword>
<dbReference type="PATRIC" id="fig|1619048.3.peg.724"/>
<evidence type="ECO:0000259" key="15">
    <source>
        <dbReference type="Pfam" id="PF06415"/>
    </source>
</evidence>
<dbReference type="InterPro" id="IPR006124">
    <property type="entry name" value="Metalloenzyme"/>
</dbReference>
<proteinExistence type="inferred from homology"/>
<evidence type="ECO:0000256" key="5">
    <source>
        <dbReference type="ARBA" id="ARBA00022723"/>
    </source>
</evidence>
<reference evidence="16 17" key="1">
    <citation type="journal article" date="2015" name="Nature">
        <title>rRNA introns, odd ribosomes, and small enigmatic genomes across a large radiation of phyla.</title>
        <authorList>
            <person name="Brown C.T."/>
            <person name="Hug L.A."/>
            <person name="Thomas B.C."/>
            <person name="Sharon I."/>
            <person name="Castelle C.J."/>
            <person name="Singh A."/>
            <person name="Wilkins M.J."/>
            <person name="Williams K.H."/>
            <person name="Banfield J.F."/>
        </authorList>
    </citation>
    <scope>NUCLEOTIDE SEQUENCE [LARGE SCALE GENOMIC DNA]</scope>
</reference>
<dbReference type="GO" id="GO:0005829">
    <property type="term" value="C:cytosol"/>
    <property type="evidence" value="ECO:0007669"/>
    <property type="project" value="TreeGrafter"/>
</dbReference>
<dbReference type="UniPathway" id="UPA00109">
    <property type="reaction ID" value="UER00186"/>
</dbReference>
<organism evidence="16 17">
    <name type="scientific">Candidatus Magasanikbacteria bacterium GW2011_GWC2_41_17</name>
    <dbReference type="NCBI Taxonomy" id="1619048"/>
    <lineage>
        <taxon>Bacteria</taxon>
        <taxon>Candidatus Magasanikiibacteriota</taxon>
    </lineage>
</organism>
<dbReference type="Pfam" id="PF06415">
    <property type="entry name" value="iPGM_N"/>
    <property type="match status" value="1"/>
</dbReference>
<evidence type="ECO:0000256" key="12">
    <source>
        <dbReference type="PIRSR" id="PIRSR001492-2"/>
    </source>
</evidence>
<dbReference type="InterPro" id="IPR005995">
    <property type="entry name" value="Pgm_bpd_ind"/>
</dbReference>
<dbReference type="InterPro" id="IPR017850">
    <property type="entry name" value="Alkaline_phosphatase_core_sf"/>
</dbReference>
<dbReference type="InterPro" id="IPR011258">
    <property type="entry name" value="BPG-indep_PGM_N"/>
</dbReference>
<evidence type="ECO:0000313" key="16">
    <source>
        <dbReference type="EMBL" id="KKR97391.1"/>
    </source>
</evidence>
<evidence type="ECO:0000256" key="13">
    <source>
        <dbReference type="PIRSR" id="PIRSR001492-3"/>
    </source>
</evidence>
<evidence type="ECO:0000256" key="6">
    <source>
        <dbReference type="ARBA" id="ARBA00023152"/>
    </source>
</evidence>
<feature type="active site" description="Phosphoserine intermediate" evidence="9 11">
    <location>
        <position position="63"/>
    </location>
</feature>
<comment type="pathway">
    <text evidence="3 9">Carbohydrate degradation; glycolysis; pyruvate from D-glyceraldehyde 3-phosphate: step 3/5.</text>
</comment>
<dbReference type="GO" id="GO:0006096">
    <property type="term" value="P:glycolytic process"/>
    <property type="evidence" value="ECO:0007669"/>
    <property type="project" value="UniProtKB-UniRule"/>
</dbReference>
<feature type="binding site" evidence="9 12">
    <location>
        <position position="192"/>
    </location>
    <ligand>
        <name>substrate</name>
    </ligand>
</feature>
<dbReference type="SUPFAM" id="SSF64158">
    <property type="entry name" value="2,3-Bisphosphoglycerate-independent phosphoglycerate mutase, substrate-binding domain"/>
    <property type="match status" value="1"/>
</dbReference>
<feature type="binding site" evidence="9 12">
    <location>
        <begin position="262"/>
        <end position="265"/>
    </location>
    <ligand>
        <name>substrate</name>
    </ligand>
</feature>
<dbReference type="Gene3D" id="3.40.720.10">
    <property type="entry name" value="Alkaline Phosphatase, subunit A"/>
    <property type="match status" value="1"/>
</dbReference>
<evidence type="ECO:0000256" key="10">
    <source>
        <dbReference type="NCBIfam" id="TIGR01307"/>
    </source>
</evidence>
<sequence length="525" mass="57542">MTKHKPVVLIILDGWGVAPAGEGNAITQAKLPNFNHFVTTYPAMTLLASGNEVGLEWGQMGNSEVGHANIGAGRVCYQTLSRINKSISDGSFFENKILVRACEHANKQKSVLHLMGLVSNGKVHSSEEHLYALLDLAQRQKVKEVLIHVFLDGRDALFNGGSESVKKLQAKIKEFKIGKIVSIAGRFYAMDRDNRWDRTQKAYEAVALGKSTETFSDPLEAIQASYDKKVYDEEFVPTVIAGKGEMPCKIGKKDAIIFFNFRPDRARQLTKTFVLPGFEKFPRQYSSDLFFATMTEFEKDLPVETAFAPQVIKNCLAEAVSSAGLKQFHAAETEKYAHITFFLNGMIEKEFPGEERQIVPSPQVATYDQQPEMSAVEITKTVLKAVESGKYDFIALNLANADMVAHSGLMKPTVKGIEVIDKCLGQIADLVLAKDGAVVITADHGNAEELINLQTNEMDKEHSTNPVPMLVIARELEGQKGAGGDAMGGDLSLIPPVGLISDVAPTILKLLGVEQPKEMTARSLI</sequence>
<comment type="subunit">
    <text evidence="9">Monomer.</text>
</comment>
<dbReference type="GO" id="GO:0006007">
    <property type="term" value="P:glucose catabolic process"/>
    <property type="evidence" value="ECO:0007669"/>
    <property type="project" value="InterPro"/>
</dbReference>
<comment type="similarity">
    <text evidence="4 9">Belongs to the BPG-independent phosphoglycerate mutase family.</text>
</comment>
<dbReference type="GO" id="GO:0004619">
    <property type="term" value="F:phosphoglycerate mutase activity"/>
    <property type="evidence" value="ECO:0007669"/>
    <property type="project" value="UniProtKB-UniRule"/>
</dbReference>
<feature type="binding site" evidence="9 12">
    <location>
        <position position="335"/>
    </location>
    <ligand>
        <name>substrate</name>
    </ligand>
</feature>
<feature type="domain" description="BPG-independent PGAM N-terminal" evidence="15">
    <location>
        <begin position="83"/>
        <end position="298"/>
    </location>
</feature>
<accession>A0A0G0VCL4</accession>
<feature type="binding site" evidence="9 13">
    <location>
        <position position="402"/>
    </location>
    <ligand>
        <name>Mn(2+)</name>
        <dbReference type="ChEBI" id="CHEBI:29035"/>
        <label>1</label>
    </ligand>
</feature>
<keyword evidence="5 9" id="KW-0479">Metal-binding</keyword>